<organism evidence="2 3">
    <name type="scientific">Phocaeicola coprophilus DSM 18228 = JCM 13818</name>
    <dbReference type="NCBI Taxonomy" id="547042"/>
    <lineage>
        <taxon>Bacteria</taxon>
        <taxon>Pseudomonadati</taxon>
        <taxon>Bacteroidota</taxon>
        <taxon>Bacteroidia</taxon>
        <taxon>Bacteroidales</taxon>
        <taxon>Bacteroidaceae</taxon>
        <taxon>Phocaeicola</taxon>
    </lineage>
</organism>
<dbReference type="PROSITE" id="PS50994">
    <property type="entry name" value="INTEGRASE"/>
    <property type="match status" value="1"/>
</dbReference>
<dbReference type="Proteomes" id="UP000014073">
    <property type="component" value="Unassembled WGS sequence"/>
</dbReference>
<dbReference type="SUPFAM" id="SSF53098">
    <property type="entry name" value="Ribonuclease H-like"/>
    <property type="match status" value="1"/>
</dbReference>
<feature type="domain" description="Integrase catalytic" evidence="1">
    <location>
        <begin position="109"/>
        <end position="280"/>
    </location>
</feature>
<evidence type="ECO:0000313" key="3">
    <source>
        <dbReference type="Proteomes" id="UP000014073"/>
    </source>
</evidence>
<gene>
    <name evidence="2" type="ORF">BACCOPRO_03904</name>
</gene>
<accession>S0FE18</accession>
<dbReference type="PANTHER" id="PTHR46889:SF5">
    <property type="entry name" value="INTEGRASE PROTEIN"/>
    <property type="match status" value="1"/>
</dbReference>
<dbReference type="GO" id="GO:0003676">
    <property type="term" value="F:nucleic acid binding"/>
    <property type="evidence" value="ECO:0007669"/>
    <property type="project" value="InterPro"/>
</dbReference>
<dbReference type="EMBL" id="ACBW01000283">
    <property type="protein sequence ID" value="EEF78377.1"/>
    <property type="molecule type" value="Genomic_DNA"/>
</dbReference>
<protein>
    <submittedName>
        <fullName evidence="2">Integrase core domain protein</fullName>
    </submittedName>
</protein>
<dbReference type="STRING" id="547042.BACCOPRO_03904"/>
<comment type="caution">
    <text evidence="2">The sequence shown here is derived from an EMBL/GenBank/DDBJ whole genome shotgun (WGS) entry which is preliminary data.</text>
</comment>
<proteinExistence type="predicted"/>
<dbReference type="AlphaFoldDB" id="S0FE18"/>
<dbReference type="Gene3D" id="3.30.420.10">
    <property type="entry name" value="Ribonuclease H-like superfamily/Ribonuclease H"/>
    <property type="match status" value="1"/>
</dbReference>
<dbReference type="InterPro" id="IPR048020">
    <property type="entry name" value="Transpos_IS3"/>
</dbReference>
<dbReference type="NCBIfam" id="NF033516">
    <property type="entry name" value="transpos_IS3"/>
    <property type="match status" value="1"/>
</dbReference>
<dbReference type="GeneID" id="78406488"/>
<dbReference type="Pfam" id="PF13683">
    <property type="entry name" value="rve_3"/>
    <property type="match status" value="1"/>
</dbReference>
<dbReference type="InterPro" id="IPR012337">
    <property type="entry name" value="RNaseH-like_sf"/>
</dbReference>
<name>S0FE18_9BACT</name>
<dbReference type="RefSeq" id="WP_008145714.1">
    <property type="nucleotide sequence ID" value="NZ_EQ973698.1"/>
</dbReference>
<sequence>MESLCKLFGVTKQAYYKYDENRLLERIASEEFAVFYIKEIRRKDPGIGGSKLWYMYRKTFEGGHPLGRDRFADIVDKYGLKVRLKVRKPRTTDSTHGLPVFPNLIKDYIPLAPNRLWVSDITYITIWIDAEHYYFCYLSLILDAYSEEIVGWCVGETLDTAYPIKALEMALRRLSGIAKEDVRLIHHSDRGCQYASAKYVAILKEQGIQISMTESGDPKDNAQAERINNTMKNELLKGMTFHNIDEVIQAVASAVRFYNEERPHMSIDMMTPKEAALCVGEITKRWTSYREMHIKENQNSCIIPEKGLPLQPCPGFPSGLRPSVNPGQL</sequence>
<dbReference type="GO" id="GO:0015074">
    <property type="term" value="P:DNA integration"/>
    <property type="evidence" value="ECO:0007669"/>
    <property type="project" value="InterPro"/>
</dbReference>
<reference evidence="2 3" key="1">
    <citation type="submission" date="2008-12" db="EMBL/GenBank/DDBJ databases">
        <authorList>
            <person name="Fulton L."/>
            <person name="Clifton S."/>
            <person name="Fulton B."/>
            <person name="Xu J."/>
            <person name="Minx P."/>
            <person name="Pepin K.H."/>
            <person name="Johnson M."/>
            <person name="Bhonagiri V."/>
            <person name="Nash W.E."/>
            <person name="Mardis E.R."/>
            <person name="Wilson R.K."/>
        </authorList>
    </citation>
    <scope>NUCLEOTIDE SEQUENCE [LARGE SCALE GENOMIC DNA]</scope>
    <source>
        <strain evidence="2 3">DSM 18228</strain>
    </source>
</reference>
<dbReference type="eggNOG" id="COG2801">
    <property type="taxonomic scope" value="Bacteria"/>
</dbReference>
<dbReference type="InterPro" id="IPR001584">
    <property type="entry name" value="Integrase_cat-core"/>
</dbReference>
<evidence type="ECO:0000259" key="1">
    <source>
        <dbReference type="PROSITE" id="PS50994"/>
    </source>
</evidence>
<keyword evidence="3" id="KW-1185">Reference proteome</keyword>
<dbReference type="InterPro" id="IPR036397">
    <property type="entry name" value="RNaseH_sf"/>
</dbReference>
<evidence type="ECO:0000313" key="2">
    <source>
        <dbReference type="EMBL" id="EEF78377.1"/>
    </source>
</evidence>
<dbReference type="HOGENOM" id="CLU_027402_4_2_10"/>
<dbReference type="PANTHER" id="PTHR46889">
    <property type="entry name" value="TRANSPOSASE INSF FOR INSERTION SEQUENCE IS3B-RELATED"/>
    <property type="match status" value="1"/>
</dbReference>
<dbReference type="InterPro" id="IPR050900">
    <property type="entry name" value="Transposase_IS3/IS150/IS904"/>
</dbReference>